<proteinExistence type="predicted"/>
<evidence type="ECO:0000256" key="1">
    <source>
        <dbReference type="SAM" id="SignalP"/>
    </source>
</evidence>
<name>A0ABP9F324_9GAMM</name>
<sequence>MRRTLLLTTALLASSAAFSTPFGCGQDTDPQARLACFDQIADTIAQCRQQSDKLDRLLCYDSITQASQAHAPASRPSVADSPPTPTVPVNADNADNAFGFEAKALNQTPDKISATVVALTSDPYGKWTITLDNGQRWRQSESRRFKLKTDDLVVIKKGALGSFNLAKAGSNAITKVKRLQ</sequence>
<keyword evidence="1" id="KW-0732">Signal</keyword>
<evidence type="ECO:0000313" key="3">
    <source>
        <dbReference type="Proteomes" id="UP001499988"/>
    </source>
</evidence>
<accession>A0ABP9F324</accession>
<reference evidence="3" key="1">
    <citation type="journal article" date="2019" name="Int. J. Syst. Evol. Microbiol.">
        <title>The Global Catalogue of Microorganisms (GCM) 10K type strain sequencing project: providing services to taxonomists for standard genome sequencing and annotation.</title>
        <authorList>
            <consortium name="The Broad Institute Genomics Platform"/>
            <consortium name="The Broad Institute Genome Sequencing Center for Infectious Disease"/>
            <person name="Wu L."/>
            <person name="Ma J."/>
        </authorList>
    </citation>
    <scope>NUCLEOTIDE SEQUENCE [LARGE SCALE GENOMIC DNA]</scope>
    <source>
        <strain evidence="3">JCM 18401</strain>
    </source>
</reference>
<gene>
    <name evidence="2" type="ORF">GCM10023333_27980</name>
</gene>
<organism evidence="2 3">
    <name type="scientific">Ferrimonas pelagia</name>
    <dbReference type="NCBI Taxonomy" id="1177826"/>
    <lineage>
        <taxon>Bacteria</taxon>
        <taxon>Pseudomonadati</taxon>
        <taxon>Pseudomonadota</taxon>
        <taxon>Gammaproteobacteria</taxon>
        <taxon>Alteromonadales</taxon>
        <taxon>Ferrimonadaceae</taxon>
        <taxon>Ferrimonas</taxon>
    </lineage>
</organism>
<protein>
    <submittedName>
        <fullName evidence="2">Uncharacterized protein</fullName>
    </submittedName>
</protein>
<feature type="signal peptide" evidence="1">
    <location>
        <begin position="1"/>
        <end position="19"/>
    </location>
</feature>
<evidence type="ECO:0000313" key="2">
    <source>
        <dbReference type="EMBL" id="GAA4893174.1"/>
    </source>
</evidence>
<feature type="chain" id="PRO_5045198813" evidence="1">
    <location>
        <begin position="20"/>
        <end position="180"/>
    </location>
</feature>
<dbReference type="Proteomes" id="UP001499988">
    <property type="component" value="Unassembled WGS sequence"/>
</dbReference>
<comment type="caution">
    <text evidence="2">The sequence shown here is derived from an EMBL/GenBank/DDBJ whole genome shotgun (WGS) entry which is preliminary data.</text>
</comment>
<dbReference type="RefSeq" id="WP_345336044.1">
    <property type="nucleotide sequence ID" value="NZ_BAABJZ010000090.1"/>
</dbReference>
<keyword evidence="3" id="KW-1185">Reference proteome</keyword>
<dbReference type="EMBL" id="BAABJZ010000090">
    <property type="protein sequence ID" value="GAA4893174.1"/>
    <property type="molecule type" value="Genomic_DNA"/>
</dbReference>